<feature type="domain" description="Bromo" evidence="8">
    <location>
        <begin position="2579"/>
        <end position="2650"/>
    </location>
</feature>
<dbReference type="PROSITE" id="PS50106">
    <property type="entry name" value="PDZ"/>
    <property type="match status" value="1"/>
</dbReference>
<feature type="domain" description="PHD-type" evidence="9">
    <location>
        <begin position="504"/>
        <end position="555"/>
    </location>
</feature>
<dbReference type="Gene3D" id="1.20.920.10">
    <property type="entry name" value="Bromodomain-like"/>
    <property type="match status" value="2"/>
</dbReference>
<evidence type="ECO:0000256" key="6">
    <source>
        <dbReference type="PROSITE-ProRule" id="PRU00146"/>
    </source>
</evidence>
<feature type="compositionally biased region" description="Low complexity" evidence="7">
    <location>
        <begin position="2256"/>
        <end position="2267"/>
    </location>
</feature>
<feature type="compositionally biased region" description="Low complexity" evidence="7">
    <location>
        <begin position="2185"/>
        <end position="2237"/>
    </location>
</feature>
<feature type="region of interest" description="Disordered" evidence="7">
    <location>
        <begin position="1884"/>
        <end position="1952"/>
    </location>
</feature>
<evidence type="ECO:0000313" key="11">
    <source>
        <dbReference type="EMBL" id="ETV68923.1"/>
    </source>
</evidence>
<feature type="region of interest" description="Disordered" evidence="7">
    <location>
        <begin position="2407"/>
        <end position="2448"/>
    </location>
</feature>
<evidence type="ECO:0000256" key="3">
    <source>
        <dbReference type="ARBA" id="ARBA00022833"/>
    </source>
</evidence>
<dbReference type="InterPro" id="IPR019786">
    <property type="entry name" value="Zinc_finger_PHD-type_CS"/>
</dbReference>
<evidence type="ECO:0000259" key="10">
    <source>
        <dbReference type="PROSITE" id="PS50106"/>
    </source>
</evidence>
<dbReference type="PANTHER" id="PTHR46510:SF1">
    <property type="entry name" value="BROMODOMAIN ADJACENT TO ZINC FINGER DOMAIN PROTEIN 1A"/>
    <property type="match status" value="1"/>
</dbReference>
<dbReference type="RefSeq" id="XP_009841602.1">
    <property type="nucleotide sequence ID" value="XM_009843300.1"/>
</dbReference>
<feature type="compositionally biased region" description="Low complexity" evidence="7">
    <location>
        <begin position="2417"/>
        <end position="2438"/>
    </location>
</feature>
<gene>
    <name evidence="11" type="ORF">H257_15267</name>
</gene>
<organism evidence="11">
    <name type="scientific">Aphanomyces astaci</name>
    <name type="common">Crayfish plague agent</name>
    <dbReference type="NCBI Taxonomy" id="112090"/>
    <lineage>
        <taxon>Eukaryota</taxon>
        <taxon>Sar</taxon>
        <taxon>Stramenopiles</taxon>
        <taxon>Oomycota</taxon>
        <taxon>Saprolegniomycetes</taxon>
        <taxon>Saprolegniales</taxon>
        <taxon>Verrucalvaceae</taxon>
        <taxon>Aphanomyces</taxon>
    </lineage>
</organism>
<dbReference type="SUPFAM" id="SSF57903">
    <property type="entry name" value="FYVE/PHD zinc finger"/>
    <property type="match status" value="2"/>
</dbReference>
<feature type="compositionally biased region" description="Polar residues" evidence="7">
    <location>
        <begin position="1941"/>
        <end position="1952"/>
    </location>
</feature>
<feature type="domain" description="PDZ" evidence="10">
    <location>
        <begin position="1804"/>
        <end position="1881"/>
    </location>
</feature>
<dbReference type="InterPro" id="IPR001487">
    <property type="entry name" value="Bromodomain"/>
</dbReference>
<dbReference type="InterPro" id="IPR047171">
    <property type="entry name" value="BAZ1A"/>
</dbReference>
<dbReference type="InterPro" id="IPR036034">
    <property type="entry name" value="PDZ_sf"/>
</dbReference>
<evidence type="ECO:0000256" key="2">
    <source>
        <dbReference type="ARBA" id="ARBA00022771"/>
    </source>
</evidence>
<dbReference type="InterPro" id="IPR036427">
    <property type="entry name" value="Bromodomain-like_sf"/>
</dbReference>
<feature type="compositionally biased region" description="Low complexity" evidence="7">
    <location>
        <begin position="1773"/>
        <end position="1784"/>
    </location>
</feature>
<dbReference type="CDD" id="cd00136">
    <property type="entry name" value="PDZ_canonical"/>
    <property type="match status" value="1"/>
</dbReference>
<dbReference type="InterPro" id="IPR018359">
    <property type="entry name" value="Bromodomain_CS"/>
</dbReference>
<feature type="region of interest" description="Disordered" evidence="7">
    <location>
        <begin position="1481"/>
        <end position="1520"/>
    </location>
</feature>
<evidence type="ECO:0008006" key="12">
    <source>
        <dbReference type="Google" id="ProtNLM"/>
    </source>
</evidence>
<keyword evidence="2 6" id="KW-0863">Zinc-finger</keyword>
<evidence type="ECO:0000259" key="9">
    <source>
        <dbReference type="PROSITE" id="PS50016"/>
    </source>
</evidence>
<dbReference type="GO" id="GO:0006338">
    <property type="term" value="P:chromatin remodeling"/>
    <property type="evidence" value="ECO:0007669"/>
    <property type="project" value="InterPro"/>
</dbReference>
<keyword evidence="3" id="KW-0862">Zinc</keyword>
<dbReference type="Gene3D" id="3.30.40.10">
    <property type="entry name" value="Zinc/RING finger domain, C3HC4 (zinc finger)"/>
    <property type="match status" value="2"/>
</dbReference>
<reference evidence="11" key="1">
    <citation type="submission" date="2013-12" db="EMBL/GenBank/DDBJ databases">
        <title>The Genome Sequence of Aphanomyces astaci APO3.</title>
        <authorList>
            <consortium name="The Broad Institute Genomics Platform"/>
            <person name="Russ C."/>
            <person name="Tyler B."/>
            <person name="van West P."/>
            <person name="Dieguez-Uribeondo J."/>
            <person name="Young S.K."/>
            <person name="Zeng Q."/>
            <person name="Gargeya S."/>
            <person name="Fitzgerald M."/>
            <person name="Abouelleil A."/>
            <person name="Alvarado L."/>
            <person name="Chapman S.B."/>
            <person name="Gainer-Dewar J."/>
            <person name="Goldberg J."/>
            <person name="Griggs A."/>
            <person name="Gujja S."/>
            <person name="Hansen M."/>
            <person name="Howarth C."/>
            <person name="Imamovic A."/>
            <person name="Ireland A."/>
            <person name="Larimer J."/>
            <person name="McCowan C."/>
            <person name="Murphy C."/>
            <person name="Pearson M."/>
            <person name="Poon T.W."/>
            <person name="Priest M."/>
            <person name="Roberts A."/>
            <person name="Saif S."/>
            <person name="Shea T."/>
            <person name="Sykes S."/>
            <person name="Wortman J."/>
            <person name="Nusbaum C."/>
            <person name="Birren B."/>
        </authorList>
    </citation>
    <scope>NUCLEOTIDE SEQUENCE [LARGE SCALE GENOMIC DNA]</scope>
    <source>
        <strain evidence="11">APO3</strain>
    </source>
</reference>
<evidence type="ECO:0000259" key="8">
    <source>
        <dbReference type="PROSITE" id="PS50014"/>
    </source>
</evidence>
<dbReference type="InterPro" id="IPR013083">
    <property type="entry name" value="Znf_RING/FYVE/PHD"/>
</dbReference>
<feature type="region of interest" description="Disordered" evidence="7">
    <location>
        <begin position="730"/>
        <end position="791"/>
    </location>
</feature>
<dbReference type="GO" id="GO:0008623">
    <property type="term" value="C:CHRAC"/>
    <property type="evidence" value="ECO:0007669"/>
    <property type="project" value="TreeGrafter"/>
</dbReference>
<feature type="compositionally biased region" description="Polar residues" evidence="7">
    <location>
        <begin position="762"/>
        <end position="780"/>
    </location>
</feature>
<dbReference type="GO" id="GO:0008270">
    <property type="term" value="F:zinc ion binding"/>
    <property type="evidence" value="ECO:0007669"/>
    <property type="project" value="UniProtKB-KW"/>
</dbReference>
<feature type="domain" description="PHD-type" evidence="9">
    <location>
        <begin position="2683"/>
        <end position="2731"/>
    </location>
</feature>
<keyword evidence="4 5" id="KW-0103">Bromodomain</keyword>
<feature type="compositionally biased region" description="Low complexity" evidence="7">
    <location>
        <begin position="2513"/>
        <end position="2522"/>
    </location>
</feature>
<accession>W4FQG6</accession>
<dbReference type="PROSITE" id="PS50014">
    <property type="entry name" value="BROMODOMAIN_2"/>
    <property type="match status" value="2"/>
</dbReference>
<dbReference type="PROSITE" id="PS50016">
    <property type="entry name" value="ZF_PHD_2"/>
    <property type="match status" value="2"/>
</dbReference>
<dbReference type="SUPFAM" id="SSF50156">
    <property type="entry name" value="PDZ domain-like"/>
    <property type="match status" value="2"/>
</dbReference>
<evidence type="ECO:0000256" key="1">
    <source>
        <dbReference type="ARBA" id="ARBA00022723"/>
    </source>
</evidence>
<dbReference type="GO" id="GO:0000228">
    <property type="term" value="C:nuclear chromosome"/>
    <property type="evidence" value="ECO:0007669"/>
    <property type="project" value="TreeGrafter"/>
</dbReference>
<dbReference type="InterPro" id="IPR011011">
    <property type="entry name" value="Znf_FYVE_PHD"/>
</dbReference>
<dbReference type="GO" id="GO:0031445">
    <property type="term" value="P:regulation of heterochromatin formation"/>
    <property type="evidence" value="ECO:0007669"/>
    <property type="project" value="TreeGrafter"/>
</dbReference>
<dbReference type="InterPro" id="IPR001478">
    <property type="entry name" value="PDZ"/>
</dbReference>
<feature type="domain" description="Bromo" evidence="8">
    <location>
        <begin position="399"/>
        <end position="469"/>
    </location>
</feature>
<dbReference type="GO" id="GO:0006355">
    <property type="term" value="P:regulation of DNA-templated transcription"/>
    <property type="evidence" value="ECO:0007669"/>
    <property type="project" value="TreeGrafter"/>
</dbReference>
<dbReference type="PROSITE" id="PS00633">
    <property type="entry name" value="BROMODOMAIN_1"/>
    <property type="match status" value="2"/>
</dbReference>
<dbReference type="SMART" id="SM00228">
    <property type="entry name" value="PDZ"/>
    <property type="match status" value="3"/>
</dbReference>
<evidence type="ECO:0000256" key="7">
    <source>
        <dbReference type="SAM" id="MobiDB-lite"/>
    </source>
</evidence>
<dbReference type="SMART" id="SM00297">
    <property type="entry name" value="BROMO"/>
    <property type="match status" value="2"/>
</dbReference>
<dbReference type="OrthoDB" id="124855at2759"/>
<feature type="region of interest" description="Disordered" evidence="7">
    <location>
        <begin position="2513"/>
        <end position="2539"/>
    </location>
</feature>
<dbReference type="PANTHER" id="PTHR46510">
    <property type="entry name" value="BROMODOMAIN ADJACENT TO ZINC FINGER DOMAIN PROTEIN 1A"/>
    <property type="match status" value="1"/>
</dbReference>
<evidence type="ECO:0000256" key="5">
    <source>
        <dbReference type="PROSITE-ProRule" id="PRU00035"/>
    </source>
</evidence>
<dbReference type="GO" id="GO:0045740">
    <property type="term" value="P:positive regulation of DNA replication"/>
    <property type="evidence" value="ECO:0007669"/>
    <property type="project" value="TreeGrafter"/>
</dbReference>
<feature type="compositionally biased region" description="Low complexity" evidence="7">
    <location>
        <begin position="2165"/>
        <end position="2178"/>
    </location>
</feature>
<dbReference type="CDD" id="cd04369">
    <property type="entry name" value="Bromodomain"/>
    <property type="match status" value="2"/>
</dbReference>
<dbReference type="PROSITE" id="PS01359">
    <property type="entry name" value="ZF_PHD_1"/>
    <property type="match status" value="2"/>
</dbReference>
<dbReference type="STRING" id="112090.W4FQG6"/>
<evidence type="ECO:0000256" key="4">
    <source>
        <dbReference type="ARBA" id="ARBA00023117"/>
    </source>
</evidence>
<dbReference type="VEuPathDB" id="FungiDB:H257_15267"/>
<feature type="region of interest" description="Disordered" evidence="7">
    <location>
        <begin position="2148"/>
        <end position="2276"/>
    </location>
</feature>
<dbReference type="InterPro" id="IPR019787">
    <property type="entry name" value="Znf_PHD-finger"/>
</dbReference>
<dbReference type="GO" id="GO:0003677">
    <property type="term" value="F:DNA binding"/>
    <property type="evidence" value="ECO:0007669"/>
    <property type="project" value="TreeGrafter"/>
</dbReference>
<dbReference type="SMART" id="SM00249">
    <property type="entry name" value="PHD"/>
    <property type="match status" value="2"/>
</dbReference>
<keyword evidence="1" id="KW-0479">Metal-binding</keyword>
<dbReference type="InterPro" id="IPR001965">
    <property type="entry name" value="Znf_PHD"/>
</dbReference>
<name>W4FQG6_APHAT</name>
<dbReference type="SUPFAM" id="SSF47370">
    <property type="entry name" value="Bromodomain"/>
    <property type="match status" value="2"/>
</dbReference>
<feature type="compositionally biased region" description="Low complexity" evidence="7">
    <location>
        <begin position="1911"/>
        <end position="1922"/>
    </location>
</feature>
<dbReference type="CDD" id="cd15543">
    <property type="entry name" value="PHD_RSF1"/>
    <property type="match status" value="1"/>
</dbReference>
<dbReference type="GeneID" id="20817263"/>
<sequence>MDGHDAAAPTTRKTRQGTKLQGTSSAPASFSSTASLLQFVRDEQQVRLVHSRQLVHDAAVRAVYRRVRSDLISLSSTTPPPPSSIRPPPLSASPAPPTWWPVAALTPFDTFELQRDVLWCWDCLYQFADVLRFRSVVPLSVFCHAMTLSDQSAPQGDSVADETSHGRLLATLHMLLLDVLLDEFTPYLQLTVAEYKAARPLNLVTWPEVARQMFMIAWDVDKGDVVDGHAIKLLKGVKTSVESMVGPWRDTLTMKGESILSNSNEKTPGKPSEQLPPTQELHGVGVIISDQVDSSSWQRLGLVLGMTKEDRYTVLDVHKDAHPAIKTYVAAGDVLRCVNGVDVGRLDHEAFLALEPLASPVGLIFSRGHGDFVASHVKPKPPALLPPLARCANVLKILRGKDAAVPFNFPVDADMYPDYYTLIPEPMDLSTVEDKLLGDEYDAVDGFVDDVHLIWKNCFAYNGHAAPIAAMARKLSATFDRLVREYIRDDASPKHQSVTLFANEDACRICHHAQLCTDRLLLCDRCDGTFHTLCLRPPLSDIPVGEWYCPTCKPKVAVERTNGRWHHLDGEEMIGQEEDEDEDEDDSKGIPYLIRLLSKESYMELAVAERVAVFKGLCELVQKCSSVQRVVHLLEDLAEDERAELGCSYAEVVREWERFGYTDDSNETAADVTKPRDSITLDGVARPLTDALLVHLKEKCLAELEDRAPPPPFFLDDSPLGQEQTKLLPSVPEIPLELPDNSPITMGSSGGQQGDDVIAEKTQATATTPRFQDDNQATTTSNNSDIEDSDSDDIEASVLETFGDIQLATRVSSSSHASPRPPSPTSSSMCYCCHLTDTDHALGDVVPGMLAPVTRQIGCDLRIPPAIAQQVTSLCTWTSPLSAPFEFDVDEHGQLVVGQSVADTCLLNQGDVVLALNSTVVLETQQEDFDDPATFVSYADTFMASLPRPLIVLTANPTATVDSRQFHTFQLPSSENEEEEAVKCPHVSMVSDTLCQVMYPATGFAAVTGYIYPYDIIHAINGIRITSVDQVHALWQPRALVCIFRHPLDRGEEYATRLLSNGAPSDVRASVWRPKSYAMTFHDGPLGLALELDAHLVVVRSLTAVSQATHTVQSGDIILAINETPVGRLNDLTEFTDTVRSLSRPVSFRFYRPSLPLTTSSTTTKNAIRVTVGDILVAATWLECDKGLVVLSCSSSRVFQVGDTLTHINGVAVVGMTRAWLHDTLGVLPLYDQLLVVVRPPPVPDVPVQVHPQCAATWNQAMIRGTALRQKWTAATALETFLKSVAPRTWPVGPYLKFPGDPNVLYKHENKTWFATTQIAAVVASEESDAVATALHFAFQSRPPTPSLGPFSMRPHFTVTPSNQHESFVMLHGRQYFLGTFASASDAQTAYDQCQQRYDTRQLLLAPYSTTTFPRVALPSFKAEDVLKRLHVRRGPSCTSSSHHPLSAEMKYLVRYNIRAHRPKPSPPPTLTSNNEFVNHQGQQLQQQYHGASTKKRPLPDADTASSPYPITTTRTTSTNTSLEAHFKSLQELKTSIKQAWGSVQTSQNAQSCAHLSDALQSTHHTLTYVAQHLAKHPLDVATPLTFVGVHHASVLCLLTKSMSESLAKTSQMTLADLQLMHMCGDNLLWSIEACVTPSLHHQVMSYCVELASKLPTMLASGLLSAQIKATALTMDSFFNSSKYLAEPASSSVSCRPLFAMLNNHHTATATNHDHHSHQPHQHSAIIQPLPPSLTQELWKLHTCQGQFDKMLKKLKIPWPPPQAAHPRALAATTSTTSNPSNQSVAASPTNRSLSSQDSIVSFEAGPLGIIIQQEDNNNVITVASFAAGDQGQALRSGKVAVGDVIVAVNGDPISTIGIAGFKRAVSSGVRPLLITFRRRQHIVRTASSKQPPKAKQLPRKRAKPSPPPLTTTTNRPSTTKSVAQLPPRPPFTSTTSPYTNNNQQGTATSSQHNFAIQSNEAMGSNATLEYFSRELLVEPTTQQEPLPSHTVDGNNPFNVVHHHTTNIVPQQHNQQASEYQYPQPPSSDPASSMWAAAHATANAALYASNPMYYSMYNHSMQPPTTTPTTTMDGGGNGGVVGMLMQDQSTSIDLLMHPPLYVVSTTHDDQEQPQPDLQQYFDPQYYTPPSAFRSGPAGVAFISQVDEEPPLTASPVGQDATPINSSTTTSEPDLTTTTPIPPEPVVSSPASLASTPPASNALPTPSSSPPQLLNTPQSKPKQQPPAAVDNSSSTVRSTGRRSSRVSRKPEPLVSHTSATPSAMAAPTLHIPGAGTQGEFATDSLPVSKATTSSSLAFSLVQAQLLAIEAALPRDAFRHNKWTPALRTGWADLIVHATSSRALLEALLVLEATIENEYLDPAFKAQSSLTIKMLLPTATIASAAMRLYALDDALSYVKSVKPRMSSSSYKRKLQATNSSSAGSIGTRRSTSTSTTSSTSPDDVPLLPPCPGLTDPVLSRLAMQKLRLALTNTPPHELCRRTLGELGGLTRLPSLILERWYKQCLALLPATSSSATTSTTTSTVAPPPLKKVKGSRGVGRPPKQIEYRFEPQQQQSSISPALLKDPTLKDRFIAVLQTLQTKAAVAAPFLKPVDPDEFPTYRRIVPYPMDLHTMLQRVQDGVYDNRLQHIPIDMSRIWTNCFAFNSVQAEISTLARRLRSIFQRLMEEYVVLAPAGTLPEDLICDDACRVCRAEAQEHVMLLCDSCDAAYHSLCAGLDEVPTANWYCTRCVENPELK</sequence>
<dbReference type="Pfam" id="PF00439">
    <property type="entry name" value="Bromodomain"/>
    <property type="match status" value="2"/>
</dbReference>
<feature type="region of interest" description="Disordered" evidence="7">
    <location>
        <begin position="1"/>
        <end position="28"/>
    </location>
</feature>
<proteinExistence type="predicted"/>
<dbReference type="Pfam" id="PF00628">
    <property type="entry name" value="PHD"/>
    <property type="match status" value="2"/>
</dbReference>
<dbReference type="EMBL" id="KI913181">
    <property type="protein sequence ID" value="ETV68923.1"/>
    <property type="molecule type" value="Genomic_DNA"/>
</dbReference>
<protein>
    <recommendedName>
        <fullName evidence="12">PHD-type domain-containing protein</fullName>
    </recommendedName>
</protein>
<feature type="region of interest" description="Disordered" evidence="7">
    <location>
        <begin position="1758"/>
        <end position="1793"/>
    </location>
</feature>
<dbReference type="PRINTS" id="PR00503">
    <property type="entry name" value="BROMODOMAIN"/>
</dbReference>